<gene>
    <name evidence="1" type="ORF">EV199_0346</name>
</gene>
<organism evidence="1 2">
    <name type="scientific">Pseudobacter ginsenosidimutans</name>
    <dbReference type="NCBI Taxonomy" id="661488"/>
    <lineage>
        <taxon>Bacteria</taxon>
        <taxon>Pseudomonadati</taxon>
        <taxon>Bacteroidota</taxon>
        <taxon>Chitinophagia</taxon>
        <taxon>Chitinophagales</taxon>
        <taxon>Chitinophagaceae</taxon>
        <taxon>Pseudobacter</taxon>
    </lineage>
</organism>
<dbReference type="RefSeq" id="WP_130538960.1">
    <property type="nucleotide sequence ID" value="NZ_CP042431.1"/>
</dbReference>
<comment type="caution">
    <text evidence="1">The sequence shown here is derived from an EMBL/GenBank/DDBJ whole genome shotgun (WGS) entry which is preliminary data.</text>
</comment>
<dbReference type="OrthoDB" id="1521565at2"/>
<accession>A0A4Q7N323</accession>
<sequence>MLFTDIQLKKRGMKCLKPLTFTVFLLTVLLSACNKRELNPGNPAAIQVFNALNDGTRLYTNLSDQRPDYFRLSRQILNKATLRLNVNDPVNSSVTLSWYSIPDTMQKDQPIIMAKEKFENGAIYSMFIYGSKTSAKYTWQKDIIPPLGNADSVTWIRFANFSEDQVISVNLKGEPAGSFVQDLPLYSLSEFVKLSVVKSIQKYEFEITDSNTGTLITTYVIEKLYDPGVFWYNRSNTLVLTGKQGATGTLLPAVTRINYR</sequence>
<dbReference type="Proteomes" id="UP000293874">
    <property type="component" value="Unassembled WGS sequence"/>
</dbReference>
<evidence type="ECO:0008006" key="3">
    <source>
        <dbReference type="Google" id="ProtNLM"/>
    </source>
</evidence>
<keyword evidence="2" id="KW-1185">Reference proteome</keyword>
<protein>
    <recommendedName>
        <fullName evidence="3">DUF4397 domain-containing protein</fullName>
    </recommendedName>
</protein>
<reference evidence="1 2" key="1">
    <citation type="submission" date="2019-02" db="EMBL/GenBank/DDBJ databases">
        <title>Genomic Encyclopedia of Type Strains, Phase IV (KMG-IV): sequencing the most valuable type-strain genomes for metagenomic binning, comparative biology and taxonomic classification.</title>
        <authorList>
            <person name="Goeker M."/>
        </authorList>
    </citation>
    <scope>NUCLEOTIDE SEQUENCE [LARGE SCALE GENOMIC DNA]</scope>
    <source>
        <strain evidence="1 2">DSM 18116</strain>
    </source>
</reference>
<dbReference type="EMBL" id="SGXA01000001">
    <property type="protein sequence ID" value="RZS74498.1"/>
    <property type="molecule type" value="Genomic_DNA"/>
</dbReference>
<proteinExistence type="predicted"/>
<evidence type="ECO:0000313" key="2">
    <source>
        <dbReference type="Proteomes" id="UP000293874"/>
    </source>
</evidence>
<name>A0A4Q7N323_9BACT</name>
<dbReference type="AlphaFoldDB" id="A0A4Q7N323"/>
<evidence type="ECO:0000313" key="1">
    <source>
        <dbReference type="EMBL" id="RZS74498.1"/>
    </source>
</evidence>